<feature type="compositionally biased region" description="Basic and acidic residues" evidence="6">
    <location>
        <begin position="198"/>
        <end position="215"/>
    </location>
</feature>
<dbReference type="InterPro" id="IPR000719">
    <property type="entry name" value="Prot_kinase_dom"/>
</dbReference>
<reference evidence="8" key="1">
    <citation type="journal article" date="2023" name="Mol. Phylogenet. Evol.">
        <title>Genome-scale phylogeny and comparative genomics of the fungal order Sordariales.</title>
        <authorList>
            <person name="Hensen N."/>
            <person name="Bonometti L."/>
            <person name="Westerberg I."/>
            <person name="Brannstrom I.O."/>
            <person name="Guillou S."/>
            <person name="Cros-Aarteil S."/>
            <person name="Calhoun S."/>
            <person name="Haridas S."/>
            <person name="Kuo A."/>
            <person name="Mondo S."/>
            <person name="Pangilinan J."/>
            <person name="Riley R."/>
            <person name="LaButti K."/>
            <person name="Andreopoulos B."/>
            <person name="Lipzen A."/>
            <person name="Chen C."/>
            <person name="Yan M."/>
            <person name="Daum C."/>
            <person name="Ng V."/>
            <person name="Clum A."/>
            <person name="Steindorff A."/>
            <person name="Ohm R.A."/>
            <person name="Martin F."/>
            <person name="Silar P."/>
            <person name="Natvig D.O."/>
            <person name="Lalanne C."/>
            <person name="Gautier V."/>
            <person name="Ament-Velasquez S.L."/>
            <person name="Kruys A."/>
            <person name="Hutchinson M.I."/>
            <person name="Powell A.J."/>
            <person name="Barry K."/>
            <person name="Miller A.N."/>
            <person name="Grigoriev I.V."/>
            <person name="Debuchy R."/>
            <person name="Gladieux P."/>
            <person name="Hiltunen Thoren M."/>
            <person name="Johannesson H."/>
        </authorList>
    </citation>
    <scope>NUCLEOTIDE SEQUENCE</scope>
    <source>
        <strain evidence="8">CBS 892.96</strain>
    </source>
</reference>
<dbReference type="SUPFAM" id="SSF56112">
    <property type="entry name" value="Protein kinase-like (PK-like)"/>
    <property type="match status" value="1"/>
</dbReference>
<sequence length="485" mass="54697">MPKRSAPGPLPSPSPEPPRKIIQIPSHTSLLSLPSPDYVLVKPLGNDRFLLRRKADGLPLLGHYWREYYSPSTSPVHELVRRGAGAAAAAVLNHENLVSLRGEVANFVGVDLPSEDGTEEKFLVKQVLLLWDFCDGGSLESFLEESEAELGVGGEFMPESFCWHVLTGVLRALQWLHQGVRETYGVVELDGEQMGEGYKGKGKEGERKGGGWKRDRKNEDWMPILHRDITASKIFLQHPRGTETYGQVKLGDLRYCAVSGTVVSEGQKGVEKVPVVAPERVQELRRYKEQDGGAEINELGELRRRMVGWWKDAAAVKTEERPYTAGNDLFSVGAILYHMMMGKKLPDPEECDVCKRVHVYKGPEDDDDDEAKKIPGCPHGCPRDDADVRRCFNDTGYTPGLKHVVVTLLKMNREVSWTASDAMNTAWKGYETWTRTTDDGAVYRDIYEDILFRRQNEDRIKRRVPEWTQNAAYQMRKSVTSQQVV</sequence>
<feature type="domain" description="Protein kinase" evidence="7">
    <location>
        <begin position="38"/>
        <end position="434"/>
    </location>
</feature>
<dbReference type="Proteomes" id="UP001302321">
    <property type="component" value="Unassembled WGS sequence"/>
</dbReference>
<organism evidence="8 9">
    <name type="scientific">Triangularia setosa</name>
    <dbReference type="NCBI Taxonomy" id="2587417"/>
    <lineage>
        <taxon>Eukaryota</taxon>
        <taxon>Fungi</taxon>
        <taxon>Dikarya</taxon>
        <taxon>Ascomycota</taxon>
        <taxon>Pezizomycotina</taxon>
        <taxon>Sordariomycetes</taxon>
        <taxon>Sordariomycetidae</taxon>
        <taxon>Sordariales</taxon>
        <taxon>Podosporaceae</taxon>
        <taxon>Triangularia</taxon>
    </lineage>
</organism>
<keyword evidence="2" id="KW-0808">Transferase</keyword>
<evidence type="ECO:0000313" key="8">
    <source>
        <dbReference type="EMBL" id="KAK4172690.1"/>
    </source>
</evidence>
<feature type="region of interest" description="Disordered" evidence="6">
    <location>
        <begin position="195"/>
        <end position="215"/>
    </location>
</feature>
<reference evidence="8" key="2">
    <citation type="submission" date="2023-05" db="EMBL/GenBank/DDBJ databases">
        <authorList>
            <consortium name="Lawrence Berkeley National Laboratory"/>
            <person name="Steindorff A."/>
            <person name="Hensen N."/>
            <person name="Bonometti L."/>
            <person name="Westerberg I."/>
            <person name="Brannstrom I.O."/>
            <person name="Guillou S."/>
            <person name="Cros-Aarteil S."/>
            <person name="Calhoun S."/>
            <person name="Haridas S."/>
            <person name="Kuo A."/>
            <person name="Mondo S."/>
            <person name="Pangilinan J."/>
            <person name="Riley R."/>
            <person name="Labutti K."/>
            <person name="Andreopoulos B."/>
            <person name="Lipzen A."/>
            <person name="Chen C."/>
            <person name="Yanf M."/>
            <person name="Daum C."/>
            <person name="Ng V."/>
            <person name="Clum A."/>
            <person name="Ohm R."/>
            <person name="Martin F."/>
            <person name="Silar P."/>
            <person name="Natvig D."/>
            <person name="Lalanne C."/>
            <person name="Gautier V."/>
            <person name="Ament-Velasquez S.L."/>
            <person name="Kruys A."/>
            <person name="Hutchinson M.I."/>
            <person name="Powell A.J."/>
            <person name="Barry K."/>
            <person name="Miller A.N."/>
            <person name="Grigoriev I.V."/>
            <person name="Debuchy R."/>
            <person name="Gladieux P."/>
            <person name="Thoren M.H."/>
            <person name="Johannesson H."/>
        </authorList>
    </citation>
    <scope>NUCLEOTIDE SEQUENCE</scope>
    <source>
        <strain evidence="8">CBS 892.96</strain>
    </source>
</reference>
<dbReference type="EMBL" id="MU866401">
    <property type="protein sequence ID" value="KAK4172690.1"/>
    <property type="molecule type" value="Genomic_DNA"/>
</dbReference>
<dbReference type="PANTHER" id="PTHR43671">
    <property type="entry name" value="SERINE/THREONINE-PROTEIN KINASE NEK"/>
    <property type="match status" value="1"/>
</dbReference>
<comment type="caution">
    <text evidence="8">The sequence shown here is derived from an EMBL/GenBank/DDBJ whole genome shotgun (WGS) entry which is preliminary data.</text>
</comment>
<evidence type="ECO:0000256" key="1">
    <source>
        <dbReference type="ARBA" id="ARBA00012513"/>
    </source>
</evidence>
<evidence type="ECO:0000256" key="5">
    <source>
        <dbReference type="ARBA" id="ARBA00022840"/>
    </source>
</evidence>
<dbReference type="PANTHER" id="PTHR43671:SF13">
    <property type="entry name" value="SERINE_THREONINE-PROTEIN KINASE NEK2"/>
    <property type="match status" value="1"/>
</dbReference>
<dbReference type="AlphaFoldDB" id="A0AAN7A467"/>
<dbReference type="InterPro" id="IPR011009">
    <property type="entry name" value="Kinase-like_dom_sf"/>
</dbReference>
<dbReference type="GO" id="GO:0004674">
    <property type="term" value="F:protein serine/threonine kinase activity"/>
    <property type="evidence" value="ECO:0007669"/>
    <property type="project" value="UniProtKB-EC"/>
</dbReference>
<dbReference type="GO" id="GO:0005524">
    <property type="term" value="F:ATP binding"/>
    <property type="evidence" value="ECO:0007669"/>
    <property type="project" value="UniProtKB-KW"/>
</dbReference>
<dbReference type="PROSITE" id="PS50011">
    <property type="entry name" value="PROTEIN_KINASE_DOM"/>
    <property type="match status" value="1"/>
</dbReference>
<keyword evidence="5" id="KW-0067">ATP-binding</keyword>
<evidence type="ECO:0000313" key="9">
    <source>
        <dbReference type="Proteomes" id="UP001302321"/>
    </source>
</evidence>
<proteinExistence type="predicted"/>
<protein>
    <recommendedName>
        <fullName evidence="1">non-specific serine/threonine protein kinase</fullName>
        <ecNumber evidence="1">2.7.11.1</ecNumber>
    </recommendedName>
</protein>
<dbReference type="EC" id="2.7.11.1" evidence="1"/>
<evidence type="ECO:0000256" key="4">
    <source>
        <dbReference type="ARBA" id="ARBA00022777"/>
    </source>
</evidence>
<dbReference type="Gene3D" id="1.10.510.10">
    <property type="entry name" value="Transferase(Phosphotransferase) domain 1"/>
    <property type="match status" value="2"/>
</dbReference>
<accession>A0AAN7A467</accession>
<gene>
    <name evidence="8" type="ORF">QBC36DRAFT_247025</name>
</gene>
<keyword evidence="3" id="KW-0547">Nucleotide-binding</keyword>
<evidence type="ECO:0000259" key="7">
    <source>
        <dbReference type="PROSITE" id="PS50011"/>
    </source>
</evidence>
<keyword evidence="4" id="KW-0418">Kinase</keyword>
<evidence type="ECO:0000256" key="2">
    <source>
        <dbReference type="ARBA" id="ARBA00022679"/>
    </source>
</evidence>
<evidence type="ECO:0000256" key="3">
    <source>
        <dbReference type="ARBA" id="ARBA00022741"/>
    </source>
</evidence>
<keyword evidence="9" id="KW-1185">Reference proteome</keyword>
<dbReference type="SMART" id="SM00220">
    <property type="entry name" value="S_TKc"/>
    <property type="match status" value="1"/>
</dbReference>
<dbReference type="InterPro" id="IPR050660">
    <property type="entry name" value="NEK_Ser/Thr_kinase"/>
</dbReference>
<name>A0AAN7A467_9PEZI</name>
<evidence type="ECO:0000256" key="6">
    <source>
        <dbReference type="SAM" id="MobiDB-lite"/>
    </source>
</evidence>